<proteinExistence type="predicted"/>
<keyword evidence="1" id="KW-0472">Membrane</keyword>
<accession>A0A8J3YYH7</accession>
<evidence type="ECO:0000313" key="2">
    <source>
        <dbReference type="EMBL" id="GIJ51908.1"/>
    </source>
</evidence>
<gene>
    <name evidence="2" type="ORF">Val02_87940</name>
</gene>
<sequence length="349" mass="37401">MSGLVTRARRRLDEIRPARPRKTADRRRTYTIALFAVALLTAMAWLNDHSRFAVGFLVALILGLLWVAWEVHRALLTSALAILWWVSTTPAVGVLSTMRLPALASIAFVPSATTATVALGAVVWLCAMVSRAPRPAATIMLAWAVNFAVLLTASLVAPRHGWLVGYVVTIAVLVWRLSPPMRSRRIPAPPEDDPDAEALHGALRNLGPGHSVGWRVPTAKGRSVTVVTGSTGTFAVHLCEPDGEVGTTGRGTRLVAGGTRLDRPVRHAASAARRVARTLRTPVQPVLVVSGAEFPTGIMRTTDGTAEERSEVLVIRADLLAGRLGHGPAVLTGLQVRRLARRMRSAASV</sequence>
<keyword evidence="3" id="KW-1185">Reference proteome</keyword>
<feature type="transmembrane region" description="Helical" evidence="1">
    <location>
        <begin position="29"/>
        <end position="46"/>
    </location>
</feature>
<dbReference type="Proteomes" id="UP000619260">
    <property type="component" value="Unassembled WGS sequence"/>
</dbReference>
<name>A0A8J3YYH7_9ACTN</name>
<dbReference type="AlphaFoldDB" id="A0A8J3YYH7"/>
<keyword evidence="1" id="KW-0812">Transmembrane</keyword>
<organism evidence="2 3">
    <name type="scientific">Virgisporangium aliadipatigenens</name>
    <dbReference type="NCBI Taxonomy" id="741659"/>
    <lineage>
        <taxon>Bacteria</taxon>
        <taxon>Bacillati</taxon>
        <taxon>Actinomycetota</taxon>
        <taxon>Actinomycetes</taxon>
        <taxon>Micromonosporales</taxon>
        <taxon>Micromonosporaceae</taxon>
        <taxon>Virgisporangium</taxon>
    </lineage>
</organism>
<evidence type="ECO:0000256" key="1">
    <source>
        <dbReference type="SAM" id="Phobius"/>
    </source>
</evidence>
<feature type="transmembrane region" description="Helical" evidence="1">
    <location>
        <begin position="76"/>
        <end position="96"/>
    </location>
</feature>
<reference evidence="2" key="1">
    <citation type="submission" date="2021-01" db="EMBL/GenBank/DDBJ databases">
        <title>Whole genome shotgun sequence of Virgisporangium aliadipatigenens NBRC 105644.</title>
        <authorList>
            <person name="Komaki H."/>
            <person name="Tamura T."/>
        </authorList>
    </citation>
    <scope>NUCLEOTIDE SEQUENCE</scope>
    <source>
        <strain evidence="2">NBRC 105644</strain>
    </source>
</reference>
<protein>
    <recommendedName>
        <fullName evidence="4">NERD domain-containing protein</fullName>
    </recommendedName>
</protein>
<feature type="transmembrane region" description="Helical" evidence="1">
    <location>
        <begin position="137"/>
        <end position="156"/>
    </location>
</feature>
<evidence type="ECO:0000313" key="3">
    <source>
        <dbReference type="Proteomes" id="UP000619260"/>
    </source>
</evidence>
<feature type="transmembrane region" description="Helical" evidence="1">
    <location>
        <begin position="102"/>
        <end position="125"/>
    </location>
</feature>
<feature type="transmembrane region" description="Helical" evidence="1">
    <location>
        <begin position="52"/>
        <end position="69"/>
    </location>
</feature>
<evidence type="ECO:0008006" key="4">
    <source>
        <dbReference type="Google" id="ProtNLM"/>
    </source>
</evidence>
<comment type="caution">
    <text evidence="2">The sequence shown here is derived from an EMBL/GenBank/DDBJ whole genome shotgun (WGS) entry which is preliminary data.</text>
</comment>
<dbReference type="EMBL" id="BOPF01000057">
    <property type="protein sequence ID" value="GIJ51908.1"/>
    <property type="molecule type" value="Genomic_DNA"/>
</dbReference>
<feature type="transmembrane region" description="Helical" evidence="1">
    <location>
        <begin position="162"/>
        <end position="178"/>
    </location>
</feature>
<keyword evidence="1" id="KW-1133">Transmembrane helix</keyword>